<dbReference type="PANTHER" id="PTHR22916">
    <property type="entry name" value="GLYCOSYLTRANSFERASE"/>
    <property type="match status" value="1"/>
</dbReference>
<feature type="domain" description="Glycosyltransferase 2-like" evidence="3">
    <location>
        <begin position="9"/>
        <end position="177"/>
    </location>
</feature>
<dbReference type="Proteomes" id="UP000430345">
    <property type="component" value="Unassembled WGS sequence"/>
</dbReference>
<comment type="caution">
    <text evidence="4">The sequence shown here is derived from an EMBL/GenBank/DDBJ whole genome shotgun (WGS) entry which is preliminary data.</text>
</comment>
<evidence type="ECO:0000256" key="2">
    <source>
        <dbReference type="ARBA" id="ARBA00022679"/>
    </source>
</evidence>
<dbReference type="GO" id="GO:0016757">
    <property type="term" value="F:glycosyltransferase activity"/>
    <property type="evidence" value="ECO:0007669"/>
    <property type="project" value="UniProtKB-KW"/>
</dbReference>
<dbReference type="RefSeq" id="WP_152890605.1">
    <property type="nucleotide sequence ID" value="NZ_WHJC01000182.1"/>
</dbReference>
<proteinExistence type="predicted"/>
<keyword evidence="5" id="KW-1185">Reference proteome</keyword>
<protein>
    <submittedName>
        <fullName evidence="4">Glycosyltransferase</fullName>
    </submittedName>
</protein>
<dbReference type="CDD" id="cd00761">
    <property type="entry name" value="Glyco_tranf_GTA_type"/>
    <property type="match status" value="1"/>
</dbReference>
<sequence length="343" mass="40430">MGNKDLICSVIIPVYNVEKYLRRCIDSIINQSEKNIEIILVNDGSTDGSRYICNEYEKKDKRIKLIHKKNGGLSDARNVGLNASSGKYLLFVDSDDWCDLHMISDMCNKAEENNADLVVCGYLINYSDEKIIRKEFIEEKLFAGKNEIKEGIFEIETKAMFNVVWNKLYKNKIIKKINLIFDKEGVPGEDLIFNCEYLKNINKLFLITGCYYNYMRLDIETLVYKYRKNLYEMVNKFNNSRKELYTFYNMHTGKYKVLLSNTYISYIFSCIPNIYRENANISNKKRKEFFEEILKNTNVKEAIKVCEPSNIQLKLFKKLYQINSAKVMLFSYSILFKLRYKLS</sequence>
<dbReference type="SUPFAM" id="SSF53448">
    <property type="entry name" value="Nucleotide-diphospho-sugar transferases"/>
    <property type="match status" value="1"/>
</dbReference>
<accession>A0A6I1MLI6</accession>
<evidence type="ECO:0000256" key="1">
    <source>
        <dbReference type="ARBA" id="ARBA00022676"/>
    </source>
</evidence>
<evidence type="ECO:0000259" key="3">
    <source>
        <dbReference type="Pfam" id="PF00535"/>
    </source>
</evidence>
<dbReference type="Pfam" id="PF00535">
    <property type="entry name" value="Glycos_transf_2"/>
    <property type="match status" value="1"/>
</dbReference>
<keyword evidence="1" id="KW-0328">Glycosyltransferase</keyword>
<dbReference type="AlphaFoldDB" id="A0A6I1MLI6"/>
<name>A0A6I1MLI6_9CLOT</name>
<dbReference type="OrthoDB" id="9807674at2"/>
<feature type="non-terminal residue" evidence="4">
    <location>
        <position position="343"/>
    </location>
</feature>
<reference evidence="4 5" key="1">
    <citation type="submission" date="2019-10" db="EMBL/GenBank/DDBJ databases">
        <title>The Genome Sequence of Clostridium tarantellae Isolated from Fish Brain.</title>
        <authorList>
            <person name="Bano L."/>
            <person name="Kiel M."/>
            <person name="Sales G."/>
            <person name="Doxey A.C."/>
            <person name="Mansfield M.J."/>
            <person name="Schiavone M."/>
            <person name="Rossetto O."/>
            <person name="Pirazzini M."/>
            <person name="Dobrindt U."/>
            <person name="Montecucco C."/>
        </authorList>
    </citation>
    <scope>NUCLEOTIDE SEQUENCE [LARGE SCALE GENOMIC DNA]</scope>
    <source>
        <strain evidence="4 5">DSM 3997</strain>
    </source>
</reference>
<dbReference type="InterPro" id="IPR001173">
    <property type="entry name" value="Glyco_trans_2-like"/>
</dbReference>
<keyword evidence="2 4" id="KW-0808">Transferase</keyword>
<gene>
    <name evidence="4" type="ORF">GBZ86_10940</name>
</gene>
<dbReference type="InterPro" id="IPR029044">
    <property type="entry name" value="Nucleotide-diphossugar_trans"/>
</dbReference>
<evidence type="ECO:0000313" key="4">
    <source>
        <dbReference type="EMBL" id="MPQ44275.1"/>
    </source>
</evidence>
<dbReference type="Gene3D" id="3.90.550.10">
    <property type="entry name" value="Spore Coat Polysaccharide Biosynthesis Protein SpsA, Chain A"/>
    <property type="match status" value="1"/>
</dbReference>
<evidence type="ECO:0000313" key="5">
    <source>
        <dbReference type="Proteomes" id="UP000430345"/>
    </source>
</evidence>
<organism evidence="4 5">
    <name type="scientific">Clostridium tarantellae</name>
    <dbReference type="NCBI Taxonomy" id="39493"/>
    <lineage>
        <taxon>Bacteria</taxon>
        <taxon>Bacillati</taxon>
        <taxon>Bacillota</taxon>
        <taxon>Clostridia</taxon>
        <taxon>Eubacteriales</taxon>
        <taxon>Clostridiaceae</taxon>
        <taxon>Clostridium</taxon>
    </lineage>
</organism>
<dbReference type="PANTHER" id="PTHR22916:SF51">
    <property type="entry name" value="GLYCOSYLTRANSFERASE EPSH-RELATED"/>
    <property type="match status" value="1"/>
</dbReference>
<dbReference type="EMBL" id="WHJC01000182">
    <property type="protein sequence ID" value="MPQ44275.1"/>
    <property type="molecule type" value="Genomic_DNA"/>
</dbReference>